<feature type="domain" description="Sushi" evidence="10">
    <location>
        <begin position="1013"/>
        <end position="1070"/>
    </location>
</feature>
<dbReference type="InterPro" id="IPR000033">
    <property type="entry name" value="LDLR_classB_rpt"/>
</dbReference>
<evidence type="ECO:0000313" key="12">
    <source>
        <dbReference type="RefSeq" id="XP_022323822.1"/>
    </source>
</evidence>
<keyword evidence="6" id="KW-0768">Sushi</keyword>
<keyword evidence="8" id="KW-0812">Transmembrane</keyword>
<dbReference type="Pfam" id="PF00084">
    <property type="entry name" value="Sushi"/>
    <property type="match status" value="3"/>
</dbReference>
<organism evidence="11 12">
    <name type="scientific">Crassostrea virginica</name>
    <name type="common">Eastern oyster</name>
    <dbReference type="NCBI Taxonomy" id="6565"/>
    <lineage>
        <taxon>Eukaryota</taxon>
        <taxon>Metazoa</taxon>
        <taxon>Spiralia</taxon>
        <taxon>Lophotrochozoa</taxon>
        <taxon>Mollusca</taxon>
        <taxon>Bivalvia</taxon>
        <taxon>Autobranchia</taxon>
        <taxon>Pteriomorphia</taxon>
        <taxon>Ostreida</taxon>
        <taxon>Ostreoidea</taxon>
        <taxon>Ostreidae</taxon>
        <taxon>Crassostrea</taxon>
    </lineage>
</organism>
<dbReference type="PROSITE" id="PS01186">
    <property type="entry name" value="EGF_2"/>
    <property type="match status" value="1"/>
</dbReference>
<dbReference type="RefSeq" id="XP_022323822.1">
    <property type="nucleotide sequence ID" value="XM_022468114.1"/>
</dbReference>
<dbReference type="Pfam" id="PF00058">
    <property type="entry name" value="Ldl_recept_b"/>
    <property type="match status" value="2"/>
</dbReference>
<evidence type="ECO:0000256" key="4">
    <source>
        <dbReference type="ARBA" id="ARBA00023157"/>
    </source>
</evidence>
<evidence type="ECO:0000256" key="7">
    <source>
        <dbReference type="PROSITE-ProRule" id="PRU00461"/>
    </source>
</evidence>
<accession>A0A8B8D6R1</accession>
<dbReference type="InterPro" id="IPR035976">
    <property type="entry name" value="Sushi/SCR/CCP_sf"/>
</dbReference>
<feature type="repeat" description="LDL-receptor class B" evidence="7">
    <location>
        <begin position="215"/>
        <end position="240"/>
    </location>
</feature>
<feature type="signal peptide" evidence="9">
    <location>
        <begin position="1"/>
        <end position="23"/>
    </location>
</feature>
<dbReference type="PROSITE" id="PS50923">
    <property type="entry name" value="SUSHI"/>
    <property type="match status" value="3"/>
</dbReference>
<evidence type="ECO:0000313" key="11">
    <source>
        <dbReference type="Proteomes" id="UP000694844"/>
    </source>
</evidence>
<feature type="domain" description="Sushi" evidence="10">
    <location>
        <begin position="956"/>
        <end position="1012"/>
    </location>
</feature>
<dbReference type="Gene3D" id="2.120.10.30">
    <property type="entry name" value="TolB, C-terminal domain"/>
    <property type="match status" value="3"/>
</dbReference>
<dbReference type="PANTHER" id="PTHR46513">
    <property type="entry name" value="VITELLOGENIN RECEPTOR-LIKE PROTEIN-RELATED-RELATED"/>
    <property type="match status" value="1"/>
</dbReference>
<evidence type="ECO:0000256" key="6">
    <source>
        <dbReference type="PROSITE-ProRule" id="PRU00302"/>
    </source>
</evidence>
<dbReference type="InterPro" id="IPR000742">
    <property type="entry name" value="EGF"/>
</dbReference>
<dbReference type="PROSITE" id="PS51120">
    <property type="entry name" value="LDLRB"/>
    <property type="match status" value="3"/>
</dbReference>
<dbReference type="GeneID" id="111124870"/>
<dbReference type="Gene3D" id="2.20.28.230">
    <property type="match status" value="1"/>
</dbReference>
<dbReference type="OrthoDB" id="6139488at2759"/>
<feature type="domain" description="Sushi" evidence="10">
    <location>
        <begin position="1128"/>
        <end position="1186"/>
    </location>
</feature>
<sequence>MMPFVRIILVVANIISLNHFCEGNQGDKGLLIGVWNPASFLTYTTIPVNSKSSFNNVSMLITPSSLRITSITSDPNNAVIFAAILNKIYIYQNFSIWQNESTSILPIYEGRSSALGQIVFDYVSSNLYWCDALHYWIAMKPAYNRNNSIYKVVVHKDLKQPEGLALDPEDRLMFFSDNGPTPRIEKAYLDGQDREAIVYIGLSRVLSLSLDVLNDKLYWVDVDRHTIEVCNYDGSNRRVIKRINRFQFTDLFYYQGLLHAVSAISKTMLAIDPSSGSELYNRVFSSAQPYTINVYDAETQRSYTDPCSSLSCQHICINTKSGAKCFCSEGYNLAADLKSCTDKSWFFERGFIVSNDTMFVMHEVNSISGQERDYNYYLEVSSAVIETFAVDANSDTIYFVDSKTNTLDKLDIISQQIRTLVPITTGKGLIFDWVAKLLGWIEGQSRINAFSINSGTTDGIYTNLQQVDSLTIDSHNGVLYWISGISGSRSIVRGTWTREMPRVLISAANLNNPSSLQYDVMSHRLYWLDGSLIKSSATNGSDIKSHVIAVGATTAFAFKGFFGWINGDKIYFTRQSALTEETEMNTLQNSKTVAVFDASLQQDKRGTCHILNGGCEDICIPVTNGRRCECDIGLQLQTDNTCDSDALLTDFILVPDFSHERFLQINLQNGSIVKLPISASAPGIVFDKVSKTLFYSDIQQKTIMSTTLHGKNSSLIYTIGVAFASRLAIDYSTGNLYFTAVATTESQSFIGAIHRSLLLHKTVLSNLLSPREIVLYPSKGFLFWVEFGNNTQIGRAHMDGTTKIYIATADLGWPNGLAIDFALNRLYWTDGKTNRIEFSDLNGGNRQVLVTDTDAHLMSLGIYGQYLYYTAWNRQRVTKMDKTTGSKVSFMANHPELGRLDSLDIYADDQIDASLSCSNKNGLCSTFCFPTPSGRMCGCQDNVNLQSDRLTCDGVSQCPTDLPNLSFPNCAPYPGQTCDFECKPGYRSTLNTTIACISGGIWTPNTQLLCEVILCSLSLENAVLSPSCSRRPGNTCSFSCAEGYIPLTSNNLVCGSDGTWNQNTNNLCSRSGCKKTIENGRLTNCQSNIGESCLFECNDPFEVNPLVTNLTCDSNGDWDQNTRDLCVTLCLPTIQNGHLASDCLRQIGNTCSFTCNSNYISSVTPATIICTTGGNWNKDTATLCNPIKCPLEIPFGNLSSSCRGGIGERCSLNCKDDDKTTEDLYVVCLTSGVWDKDTSRLCTSRDQNESNSSKDETDNNVLIYVGVIACSVTMIAIAVVVILCLRKKRRSERDAEKQTTKIDENVYQTFGNEGFEDSFDDPSHVYSAIGNSVTNPDSIYEEPANETYLTA</sequence>
<keyword evidence="3" id="KW-0677">Repeat</keyword>
<evidence type="ECO:0000256" key="5">
    <source>
        <dbReference type="ARBA" id="ARBA00023180"/>
    </source>
</evidence>
<evidence type="ECO:0000259" key="10">
    <source>
        <dbReference type="PROSITE" id="PS50923"/>
    </source>
</evidence>
<feature type="repeat" description="LDL-receptor class B" evidence="7">
    <location>
        <begin position="824"/>
        <end position="866"/>
    </location>
</feature>
<dbReference type="InterPro" id="IPR011042">
    <property type="entry name" value="6-blade_b-propeller_TolB-like"/>
</dbReference>
<dbReference type="SMART" id="SM00032">
    <property type="entry name" value="CCP"/>
    <property type="match status" value="5"/>
</dbReference>
<feature type="transmembrane region" description="Helical" evidence="8">
    <location>
        <begin position="1261"/>
        <end position="1285"/>
    </location>
</feature>
<dbReference type="KEGG" id="cvn:111124870"/>
<dbReference type="SUPFAM" id="SSF63825">
    <property type="entry name" value="YWTD domain"/>
    <property type="match status" value="3"/>
</dbReference>
<gene>
    <name evidence="12" type="primary">LOC111124870</name>
</gene>
<evidence type="ECO:0000256" key="8">
    <source>
        <dbReference type="SAM" id="Phobius"/>
    </source>
</evidence>
<feature type="chain" id="PRO_5033995090" evidence="9">
    <location>
        <begin position="24"/>
        <end position="1351"/>
    </location>
</feature>
<feature type="repeat" description="LDL-receptor class B" evidence="7">
    <location>
        <begin position="780"/>
        <end position="823"/>
    </location>
</feature>
<name>A0A8B8D6R1_CRAVI</name>
<dbReference type="SUPFAM" id="SSF57196">
    <property type="entry name" value="EGF/Laminin"/>
    <property type="match status" value="2"/>
</dbReference>
<evidence type="ECO:0000256" key="1">
    <source>
        <dbReference type="ARBA" id="ARBA00022536"/>
    </source>
</evidence>
<evidence type="ECO:0000256" key="3">
    <source>
        <dbReference type="ARBA" id="ARBA00022737"/>
    </source>
</evidence>
<dbReference type="Proteomes" id="UP000694844">
    <property type="component" value="Chromosome 3"/>
</dbReference>
<dbReference type="FunFam" id="2.120.10.30:FF:000241">
    <property type="entry name" value="Low-density lipoprotein receptor-related protein 6"/>
    <property type="match status" value="1"/>
</dbReference>
<dbReference type="Gene3D" id="2.10.70.10">
    <property type="entry name" value="Complement Module, domain 1"/>
    <property type="match status" value="2"/>
</dbReference>
<keyword evidence="5" id="KW-0325">Glycoprotein</keyword>
<keyword evidence="4" id="KW-1015">Disulfide bond</keyword>
<proteinExistence type="predicted"/>
<dbReference type="CDD" id="cd00033">
    <property type="entry name" value="CCP"/>
    <property type="match status" value="3"/>
</dbReference>
<comment type="caution">
    <text evidence="6">Lacks conserved residue(s) required for the propagation of feature annotation.</text>
</comment>
<dbReference type="InterPro" id="IPR050778">
    <property type="entry name" value="Cueball_EGF_LRP_Nidogen"/>
</dbReference>
<reference evidence="12" key="1">
    <citation type="submission" date="2025-08" db="UniProtKB">
        <authorList>
            <consortium name="RefSeq"/>
        </authorList>
    </citation>
    <scope>IDENTIFICATION</scope>
    <source>
        <tissue evidence="12">Whole sample</tissue>
    </source>
</reference>
<dbReference type="SMART" id="SM00135">
    <property type="entry name" value="LY"/>
    <property type="match status" value="7"/>
</dbReference>
<keyword evidence="2 9" id="KW-0732">Signal</keyword>
<dbReference type="SUPFAM" id="SSF57535">
    <property type="entry name" value="Complement control module/SCR domain"/>
    <property type="match status" value="3"/>
</dbReference>
<evidence type="ECO:0000256" key="2">
    <source>
        <dbReference type="ARBA" id="ARBA00022729"/>
    </source>
</evidence>
<protein>
    <submittedName>
        <fullName evidence="12">Low-density lipoprotein receptor-related protein 2-like isoform X1</fullName>
    </submittedName>
</protein>
<dbReference type="SMART" id="SM00181">
    <property type="entry name" value="EGF"/>
    <property type="match status" value="3"/>
</dbReference>
<keyword evidence="11" id="KW-1185">Reference proteome</keyword>
<evidence type="ECO:0000256" key="9">
    <source>
        <dbReference type="SAM" id="SignalP"/>
    </source>
</evidence>
<keyword evidence="8" id="KW-1133">Transmembrane helix</keyword>
<dbReference type="PANTHER" id="PTHR46513:SF41">
    <property type="entry name" value="LOW-DENSITY LIPOPROTEIN RECEPTOR-RELATED PROTEIN"/>
    <property type="match status" value="1"/>
</dbReference>
<keyword evidence="8" id="KW-0472">Membrane</keyword>
<keyword evidence="1" id="KW-0245">EGF-like domain</keyword>
<dbReference type="InterPro" id="IPR000436">
    <property type="entry name" value="Sushi_SCR_CCP_dom"/>
</dbReference>